<accession>A0A3P8R2F7</accession>
<dbReference type="Pfam" id="PF00020">
    <property type="entry name" value="TNFR_c6"/>
    <property type="match status" value="2"/>
</dbReference>
<organism evidence="4 5">
    <name type="scientific">Astatotilapia calliptera</name>
    <name type="common">Eastern happy</name>
    <name type="synonym">Chromis callipterus</name>
    <dbReference type="NCBI Taxonomy" id="8154"/>
    <lineage>
        <taxon>Eukaryota</taxon>
        <taxon>Metazoa</taxon>
        <taxon>Chordata</taxon>
        <taxon>Craniata</taxon>
        <taxon>Vertebrata</taxon>
        <taxon>Euteleostomi</taxon>
        <taxon>Actinopterygii</taxon>
        <taxon>Neopterygii</taxon>
        <taxon>Teleostei</taxon>
        <taxon>Neoteleostei</taxon>
        <taxon>Acanthomorphata</taxon>
        <taxon>Ovalentaria</taxon>
        <taxon>Cichlomorphae</taxon>
        <taxon>Cichliformes</taxon>
        <taxon>Cichlidae</taxon>
        <taxon>African cichlids</taxon>
        <taxon>Pseudocrenilabrinae</taxon>
        <taxon>Haplochromini</taxon>
        <taxon>Astatotilapia</taxon>
    </lineage>
</organism>
<dbReference type="AlphaFoldDB" id="A0A3P8R2F7"/>
<dbReference type="PANTHER" id="PTHR46875">
    <property type="entry name" value="TUMOR NECROSIS FACTOR RECEPTOR SUPERFAMILY MEMBER 5"/>
    <property type="match status" value="1"/>
</dbReference>
<dbReference type="Ensembl" id="ENSACLT00000036818.2">
    <property type="protein sequence ID" value="ENSACLP00000035968.2"/>
    <property type="gene ID" value="ENSACLG00000024367.2"/>
</dbReference>
<proteinExistence type="predicted"/>
<dbReference type="PRINTS" id="PR01680">
    <property type="entry name" value="TNFACTORR6"/>
</dbReference>
<comment type="caution">
    <text evidence="1">Lacks conserved residue(s) required for the propagation of feature annotation.</text>
</comment>
<dbReference type="InterPro" id="IPR052135">
    <property type="entry name" value="TNFRSF5"/>
</dbReference>
<dbReference type="PROSITE" id="PS00652">
    <property type="entry name" value="TNFR_NGFR_1"/>
    <property type="match status" value="1"/>
</dbReference>
<dbReference type="Bgee" id="ENSACLG00000024367">
    <property type="expression patterns" value="Expressed in spleen and 5 other cell types or tissues"/>
</dbReference>
<dbReference type="Proteomes" id="UP000265100">
    <property type="component" value="Chromosome 11"/>
</dbReference>
<sequence length="310" mass="34223">IGYKMCKEDQFEYGDICCQRCNAGEYMKTACDGTKKTECATCQYGFYTDSQNHVDKCHRCKQCLLSIKQQTLNECKAEANTVCKCVSGFYCNDAECEHCLPVTRCQVGEGVKTPGDGTSNVICAPCGKGTFSNVTDYVSPCKPHTRCEDYGGVLKIPGDSERDAVCGNFKSDCYWMLPAGLWSGLVLTAIVIVLIFILWRKKCKTYNAARSSICVTPVAVVPIPDVMPQEQPSYCQETCIMPDCKLPIFNEDDPLVISCTEDTLNTSHPITPLKASVSFVESSNTNGNASYCNNFFRSQSEPQEDEYCGT</sequence>
<feature type="domain" description="TNFR-Cys" evidence="3">
    <location>
        <begin position="84"/>
        <end position="123"/>
    </location>
</feature>
<reference evidence="4" key="2">
    <citation type="submission" date="2025-08" db="UniProtKB">
        <authorList>
            <consortium name="Ensembl"/>
        </authorList>
    </citation>
    <scope>IDENTIFICATION</scope>
</reference>
<keyword evidence="5" id="KW-1185">Reference proteome</keyword>
<dbReference type="SUPFAM" id="SSF57586">
    <property type="entry name" value="TNF receptor-like"/>
    <property type="match status" value="2"/>
</dbReference>
<dbReference type="InterPro" id="IPR008063">
    <property type="entry name" value="Fas_rcpt"/>
</dbReference>
<protein>
    <recommendedName>
        <fullName evidence="3">TNFR-Cys domain-containing protein</fullName>
    </recommendedName>
</protein>
<reference evidence="4" key="1">
    <citation type="submission" date="2018-05" db="EMBL/GenBank/DDBJ databases">
        <authorList>
            <person name="Datahose"/>
        </authorList>
    </citation>
    <scope>NUCLEOTIDE SEQUENCE</scope>
</reference>
<feature type="transmembrane region" description="Helical" evidence="2">
    <location>
        <begin position="175"/>
        <end position="199"/>
    </location>
</feature>
<dbReference type="GO" id="GO:0006915">
    <property type="term" value="P:apoptotic process"/>
    <property type="evidence" value="ECO:0007669"/>
    <property type="project" value="InterPro"/>
</dbReference>
<evidence type="ECO:0000313" key="5">
    <source>
        <dbReference type="Proteomes" id="UP000265100"/>
    </source>
</evidence>
<dbReference type="GeneTree" id="ENSGT00950000183126"/>
<dbReference type="PROSITE" id="PS50050">
    <property type="entry name" value="TNFR_NGFR_2"/>
    <property type="match status" value="2"/>
</dbReference>
<dbReference type="OMA" id="CEHCLPV"/>
<keyword evidence="1" id="KW-1015">Disulfide bond</keyword>
<feature type="domain" description="TNFR-Cys" evidence="3">
    <location>
        <begin position="41"/>
        <end position="83"/>
    </location>
</feature>
<dbReference type="GO" id="GO:0009897">
    <property type="term" value="C:external side of plasma membrane"/>
    <property type="evidence" value="ECO:0007669"/>
    <property type="project" value="TreeGrafter"/>
</dbReference>
<feature type="disulfide bond" evidence="1">
    <location>
        <begin position="42"/>
        <end position="57"/>
    </location>
</feature>
<dbReference type="GO" id="GO:0006955">
    <property type="term" value="P:immune response"/>
    <property type="evidence" value="ECO:0007669"/>
    <property type="project" value="InterPro"/>
</dbReference>
<keyword evidence="2" id="KW-0812">Transmembrane</keyword>
<dbReference type="GO" id="GO:0004888">
    <property type="term" value="F:transmembrane signaling receptor activity"/>
    <property type="evidence" value="ECO:0007669"/>
    <property type="project" value="InterPro"/>
</dbReference>
<dbReference type="InterPro" id="IPR001368">
    <property type="entry name" value="TNFR/NGFR_Cys_rich_reg"/>
</dbReference>
<feature type="repeat" description="TNFR-Cys" evidence="1">
    <location>
        <begin position="84"/>
        <end position="123"/>
    </location>
</feature>
<keyword evidence="2" id="KW-1133">Transmembrane helix</keyword>
<feature type="disulfide bond" evidence="1">
    <location>
        <begin position="105"/>
        <end position="123"/>
    </location>
</feature>
<name>A0A3P8R2F7_ASTCA</name>
<dbReference type="PANTHER" id="PTHR46875:SF2">
    <property type="entry name" value="TUMOR NECROSIS FACTOR RECEPTOR SUPERFAMILY MEMBER 5-LIKE ISOFORM X1"/>
    <property type="match status" value="1"/>
</dbReference>
<evidence type="ECO:0000313" key="4">
    <source>
        <dbReference type="Ensembl" id="ENSACLP00000035968.2"/>
    </source>
</evidence>
<keyword evidence="2" id="KW-0472">Membrane</keyword>
<feature type="repeat" description="TNFR-Cys" evidence="1">
    <location>
        <begin position="41"/>
        <end position="83"/>
    </location>
</feature>
<evidence type="ECO:0000259" key="3">
    <source>
        <dbReference type="PROSITE" id="PS50050"/>
    </source>
</evidence>
<dbReference type="Gene3D" id="2.10.50.10">
    <property type="entry name" value="Tumor Necrosis Factor Receptor, subunit A, domain 2"/>
    <property type="match status" value="2"/>
</dbReference>
<dbReference type="GO" id="GO:0002768">
    <property type="term" value="P:immune response-regulating cell surface receptor signaling pathway"/>
    <property type="evidence" value="ECO:0007669"/>
    <property type="project" value="TreeGrafter"/>
</dbReference>
<dbReference type="GO" id="GO:0035631">
    <property type="term" value="C:CD40 receptor complex"/>
    <property type="evidence" value="ECO:0007669"/>
    <property type="project" value="TreeGrafter"/>
</dbReference>
<reference evidence="4" key="3">
    <citation type="submission" date="2025-09" db="UniProtKB">
        <authorList>
            <consortium name="Ensembl"/>
        </authorList>
    </citation>
    <scope>IDENTIFICATION</scope>
</reference>
<evidence type="ECO:0000256" key="1">
    <source>
        <dbReference type="PROSITE-ProRule" id="PRU00206"/>
    </source>
</evidence>
<evidence type="ECO:0000256" key="2">
    <source>
        <dbReference type="SAM" id="Phobius"/>
    </source>
</evidence>
<dbReference type="STRING" id="8154.ENSACLP00000035968"/>
<dbReference type="SMART" id="SM00208">
    <property type="entry name" value="TNFR"/>
    <property type="match status" value="4"/>
</dbReference>